<evidence type="ECO:0000313" key="2">
    <source>
        <dbReference type="Proteomes" id="UP000499080"/>
    </source>
</evidence>
<gene>
    <name evidence="1" type="ORF">AVEN_127431_1</name>
</gene>
<evidence type="ECO:0000313" key="1">
    <source>
        <dbReference type="EMBL" id="GBM32524.1"/>
    </source>
</evidence>
<reference evidence="1 2" key="1">
    <citation type="journal article" date="2019" name="Sci. Rep.">
        <title>Orb-weaving spider Araneus ventricosus genome elucidates the spidroin gene catalogue.</title>
        <authorList>
            <person name="Kono N."/>
            <person name="Nakamura H."/>
            <person name="Ohtoshi R."/>
            <person name="Moran D.A.P."/>
            <person name="Shinohara A."/>
            <person name="Yoshida Y."/>
            <person name="Fujiwara M."/>
            <person name="Mori M."/>
            <person name="Tomita M."/>
            <person name="Arakawa K."/>
        </authorList>
    </citation>
    <scope>NUCLEOTIDE SEQUENCE [LARGE SCALE GENOMIC DNA]</scope>
</reference>
<dbReference type="Proteomes" id="UP000499080">
    <property type="component" value="Unassembled WGS sequence"/>
</dbReference>
<sequence>MSGYSFREQVHHGIDVHREDFEKRNVLPINIYVYLGRPGATFCFGGITPRRRFSASCLFCHFGDTMERVLGTIDKFGQGAKTTLFSLIASEEVEEGHAEDTLL</sequence>
<comment type="caution">
    <text evidence="1">The sequence shown here is derived from an EMBL/GenBank/DDBJ whole genome shotgun (WGS) entry which is preliminary data.</text>
</comment>
<accession>A0A4Y2EXB6</accession>
<organism evidence="1 2">
    <name type="scientific">Araneus ventricosus</name>
    <name type="common">Orbweaver spider</name>
    <name type="synonym">Epeira ventricosa</name>
    <dbReference type="NCBI Taxonomy" id="182803"/>
    <lineage>
        <taxon>Eukaryota</taxon>
        <taxon>Metazoa</taxon>
        <taxon>Ecdysozoa</taxon>
        <taxon>Arthropoda</taxon>
        <taxon>Chelicerata</taxon>
        <taxon>Arachnida</taxon>
        <taxon>Araneae</taxon>
        <taxon>Araneomorphae</taxon>
        <taxon>Entelegynae</taxon>
        <taxon>Araneoidea</taxon>
        <taxon>Araneidae</taxon>
        <taxon>Araneus</taxon>
    </lineage>
</organism>
<dbReference type="AlphaFoldDB" id="A0A4Y2EXB6"/>
<keyword evidence="2" id="KW-1185">Reference proteome</keyword>
<dbReference type="EMBL" id="BGPR01000710">
    <property type="protein sequence ID" value="GBM32524.1"/>
    <property type="molecule type" value="Genomic_DNA"/>
</dbReference>
<name>A0A4Y2EXB6_ARAVE</name>
<protein>
    <submittedName>
        <fullName evidence="1">Uncharacterized protein</fullName>
    </submittedName>
</protein>
<proteinExistence type="predicted"/>